<dbReference type="GO" id="GO:1902600">
    <property type="term" value="P:proton transmembrane transport"/>
    <property type="evidence" value="ECO:0007669"/>
    <property type="project" value="InterPro"/>
</dbReference>
<dbReference type="EMBL" id="NBIU01000007">
    <property type="protein sequence ID" value="PZT48432.1"/>
    <property type="molecule type" value="Genomic_DNA"/>
</dbReference>
<dbReference type="Proteomes" id="UP000249746">
    <property type="component" value="Unassembled WGS sequence"/>
</dbReference>
<protein>
    <submittedName>
        <fullName evidence="11">K+/H+ antiporter</fullName>
    </submittedName>
</protein>
<evidence type="ECO:0000313" key="12">
    <source>
        <dbReference type="Proteomes" id="UP000249746"/>
    </source>
</evidence>
<feature type="transmembrane region" description="Helical" evidence="9">
    <location>
        <begin position="123"/>
        <end position="143"/>
    </location>
</feature>
<feature type="transmembrane region" description="Helical" evidence="9">
    <location>
        <begin position="61"/>
        <end position="82"/>
    </location>
</feature>
<dbReference type="GO" id="GO:0005886">
    <property type="term" value="C:plasma membrane"/>
    <property type="evidence" value="ECO:0007669"/>
    <property type="project" value="UniProtKB-SubCell"/>
</dbReference>
<accession>A0A2W6MVQ6</accession>
<dbReference type="NCBIfam" id="NF003716">
    <property type="entry name" value="PRK05326.1-3"/>
    <property type="match status" value="1"/>
</dbReference>
<feature type="transmembrane region" description="Helical" evidence="9">
    <location>
        <begin position="94"/>
        <end position="117"/>
    </location>
</feature>
<keyword evidence="3" id="KW-0050">Antiport</keyword>
<keyword evidence="4" id="KW-1003">Cell membrane</keyword>
<keyword evidence="12" id="KW-1185">Reference proteome</keyword>
<dbReference type="NCBIfam" id="NF003715">
    <property type="entry name" value="PRK05326.1-2"/>
    <property type="match status" value="1"/>
</dbReference>
<evidence type="ECO:0000256" key="8">
    <source>
        <dbReference type="ARBA" id="ARBA00023136"/>
    </source>
</evidence>
<dbReference type="OrthoDB" id="9810759at2"/>
<dbReference type="PANTHER" id="PTHR32507">
    <property type="entry name" value="NA(+)/H(+) ANTIPORTER 1"/>
    <property type="match status" value="1"/>
</dbReference>
<dbReference type="RefSeq" id="WP_111229461.1">
    <property type="nucleotide sequence ID" value="NZ_NBIU01000007.1"/>
</dbReference>
<dbReference type="InterPro" id="IPR006153">
    <property type="entry name" value="Cation/H_exchanger_TM"/>
</dbReference>
<keyword evidence="5 9" id="KW-0812">Transmembrane</keyword>
<dbReference type="AlphaFoldDB" id="A0A2W6MVQ6"/>
<evidence type="ECO:0000259" key="10">
    <source>
        <dbReference type="Pfam" id="PF00999"/>
    </source>
</evidence>
<evidence type="ECO:0000256" key="7">
    <source>
        <dbReference type="ARBA" id="ARBA00023065"/>
    </source>
</evidence>
<keyword evidence="8 9" id="KW-0472">Membrane</keyword>
<evidence type="ECO:0000256" key="3">
    <source>
        <dbReference type="ARBA" id="ARBA00022449"/>
    </source>
</evidence>
<dbReference type="InterPro" id="IPR038770">
    <property type="entry name" value="Na+/solute_symporter_sf"/>
</dbReference>
<gene>
    <name evidence="11" type="ORF">B6S12_03640</name>
</gene>
<name>A0A2W6MVQ6_9HELI</name>
<evidence type="ECO:0000313" key="11">
    <source>
        <dbReference type="EMBL" id="PZT48432.1"/>
    </source>
</evidence>
<evidence type="ECO:0000256" key="2">
    <source>
        <dbReference type="ARBA" id="ARBA00022448"/>
    </source>
</evidence>
<keyword evidence="7" id="KW-0406">Ion transport</keyword>
<evidence type="ECO:0000256" key="4">
    <source>
        <dbReference type="ARBA" id="ARBA00022475"/>
    </source>
</evidence>
<keyword evidence="2" id="KW-0813">Transport</keyword>
<feature type="transmembrane region" description="Helical" evidence="9">
    <location>
        <begin position="32"/>
        <end position="49"/>
    </location>
</feature>
<sequence length="399" mass="43600">MGDLASNLNLYLALLGGVLFFSAYASKISEKIGIPLLLVFLGIGMLLGSEGIGGIEFSNAILAQIIGTIALVFILYSGGLNTHYKEIKPVLKSGILLATLGVLLTTMVMALCIYTMLDFSFLESLLLGAIVSSTDAAAVFMVLRSSKIKLKNNIDYLLELESGSNDPMAIFLTITILQIIVMPHEASILEWVIQFFAQFIVGGIFGLVCGYLFPKICAKVKIAQAGLYPLLSLAWLLLVFGISSLLYGNGYLSIYIAGILTNKYIFPHKDNIIAFHDSSAWIMQIVVFLVLGLLVFPSQLSSVTLQAVILSVVLIFVARPLSVFISLCRSPYDTKEKIFISWVGLRGAVPIILATYPYAYQLEVSSMFFNIVFFAVILSVLLQGMSLKWVAKILKISKN</sequence>
<evidence type="ECO:0000256" key="5">
    <source>
        <dbReference type="ARBA" id="ARBA00022692"/>
    </source>
</evidence>
<organism evidence="11 12">
    <name type="scientific">Helicobacter valdiviensis</name>
    <dbReference type="NCBI Taxonomy" id="1458358"/>
    <lineage>
        <taxon>Bacteria</taxon>
        <taxon>Pseudomonadati</taxon>
        <taxon>Campylobacterota</taxon>
        <taxon>Epsilonproteobacteria</taxon>
        <taxon>Campylobacterales</taxon>
        <taxon>Helicobacteraceae</taxon>
        <taxon>Helicobacter</taxon>
    </lineage>
</organism>
<feature type="transmembrane region" description="Helical" evidence="9">
    <location>
        <begin position="6"/>
        <end position="25"/>
    </location>
</feature>
<evidence type="ECO:0000256" key="6">
    <source>
        <dbReference type="ARBA" id="ARBA00022989"/>
    </source>
</evidence>
<comment type="subcellular location">
    <subcellularLocation>
        <location evidence="1">Cell membrane</location>
        <topology evidence="1">Multi-pass membrane protein</topology>
    </subcellularLocation>
</comment>
<reference evidence="11 12" key="1">
    <citation type="submission" date="2017-03" db="EMBL/GenBank/DDBJ databases">
        <title>Genomic and clinical evidence uncovers the enterohepatic species Helicobacter valdiviensis as a potential human intestinal pathogen.</title>
        <authorList>
            <person name="Fresia P."/>
            <person name="Jara R."/>
            <person name="Sierra R."/>
            <person name="Ferres I."/>
            <person name="Greif G."/>
            <person name="Iraola G."/>
            <person name="Collado L."/>
        </authorList>
    </citation>
    <scope>NUCLEOTIDE SEQUENCE [LARGE SCALE GENOMIC DNA]</scope>
    <source>
        <strain evidence="11 12">WBE14</strain>
    </source>
</reference>
<feature type="transmembrane region" description="Helical" evidence="9">
    <location>
        <begin position="225"/>
        <end position="242"/>
    </location>
</feature>
<dbReference type="Pfam" id="PF00999">
    <property type="entry name" value="Na_H_Exchanger"/>
    <property type="match status" value="1"/>
</dbReference>
<dbReference type="Gene3D" id="1.20.1530.20">
    <property type="match status" value="1"/>
</dbReference>
<keyword evidence="6 9" id="KW-1133">Transmembrane helix</keyword>
<comment type="caution">
    <text evidence="11">The sequence shown here is derived from an EMBL/GenBank/DDBJ whole genome shotgun (WGS) entry which is preliminary data.</text>
</comment>
<feature type="transmembrane region" description="Helical" evidence="9">
    <location>
        <begin position="248"/>
        <end position="266"/>
    </location>
</feature>
<feature type="transmembrane region" description="Helical" evidence="9">
    <location>
        <begin position="371"/>
        <end position="391"/>
    </location>
</feature>
<proteinExistence type="predicted"/>
<dbReference type="PANTHER" id="PTHR32507:SF7">
    <property type="entry name" value="K(+)_H(+) ANTIPORTER NHAP2"/>
    <property type="match status" value="1"/>
</dbReference>
<feature type="domain" description="Cation/H+ exchanger transmembrane" evidence="10">
    <location>
        <begin position="20"/>
        <end position="392"/>
    </location>
</feature>
<feature type="transmembrane region" description="Helical" evidence="9">
    <location>
        <begin position="339"/>
        <end position="359"/>
    </location>
</feature>
<feature type="transmembrane region" description="Helical" evidence="9">
    <location>
        <begin position="303"/>
        <end position="327"/>
    </location>
</feature>
<evidence type="ECO:0000256" key="1">
    <source>
        <dbReference type="ARBA" id="ARBA00004651"/>
    </source>
</evidence>
<evidence type="ECO:0000256" key="9">
    <source>
        <dbReference type="SAM" id="Phobius"/>
    </source>
</evidence>
<feature type="transmembrane region" description="Helical" evidence="9">
    <location>
        <begin position="278"/>
        <end position="297"/>
    </location>
</feature>
<dbReference type="GO" id="GO:0015297">
    <property type="term" value="F:antiporter activity"/>
    <property type="evidence" value="ECO:0007669"/>
    <property type="project" value="UniProtKB-KW"/>
</dbReference>
<feature type="transmembrane region" description="Helical" evidence="9">
    <location>
        <begin position="188"/>
        <end position="213"/>
    </location>
</feature>
<feature type="transmembrane region" description="Helical" evidence="9">
    <location>
        <begin position="164"/>
        <end position="182"/>
    </location>
</feature>